<dbReference type="PANTHER" id="PTHR11552">
    <property type="entry name" value="GLUCOSE-METHANOL-CHOLINE GMC OXIDOREDUCTASE"/>
    <property type="match status" value="1"/>
</dbReference>
<dbReference type="SUPFAM" id="SSF54373">
    <property type="entry name" value="FAD-linked reductases, C-terminal domain"/>
    <property type="match status" value="1"/>
</dbReference>
<feature type="domain" description="Glucose-methanol-choline oxidoreductase N-terminal" evidence="4">
    <location>
        <begin position="317"/>
        <end position="331"/>
    </location>
</feature>
<comment type="caution">
    <text evidence="5">The sequence shown here is derived from an EMBL/GenBank/DDBJ whole genome shotgun (WGS) entry which is preliminary data.</text>
</comment>
<feature type="chain" id="PRO_5045202117" description="Glucose-methanol-choline oxidoreductase N-terminal domain-containing protein" evidence="3">
    <location>
        <begin position="23"/>
        <end position="591"/>
    </location>
</feature>
<evidence type="ECO:0000256" key="3">
    <source>
        <dbReference type="SAM" id="SignalP"/>
    </source>
</evidence>
<dbReference type="Pfam" id="PF05199">
    <property type="entry name" value="GMC_oxred_C"/>
    <property type="match status" value="1"/>
</dbReference>
<keyword evidence="2" id="KW-0325">Glycoprotein</keyword>
<proteinExistence type="inferred from homology"/>
<evidence type="ECO:0000313" key="5">
    <source>
        <dbReference type="EMBL" id="KAL2064526.1"/>
    </source>
</evidence>
<evidence type="ECO:0000259" key="4">
    <source>
        <dbReference type="PROSITE" id="PS00624"/>
    </source>
</evidence>
<dbReference type="PROSITE" id="PS00624">
    <property type="entry name" value="GMC_OXRED_2"/>
    <property type="match status" value="1"/>
</dbReference>
<evidence type="ECO:0000256" key="1">
    <source>
        <dbReference type="ARBA" id="ARBA00010790"/>
    </source>
</evidence>
<dbReference type="Proteomes" id="UP001595075">
    <property type="component" value="Unassembled WGS sequence"/>
</dbReference>
<dbReference type="SUPFAM" id="SSF51905">
    <property type="entry name" value="FAD/NAD(P)-binding domain"/>
    <property type="match status" value="1"/>
</dbReference>
<keyword evidence="3" id="KW-0732">Signal</keyword>
<dbReference type="InterPro" id="IPR007867">
    <property type="entry name" value="GMC_OxRtase_C"/>
</dbReference>
<dbReference type="InterPro" id="IPR012132">
    <property type="entry name" value="GMC_OxRdtase"/>
</dbReference>
<dbReference type="Pfam" id="PF00732">
    <property type="entry name" value="GMC_oxred_N"/>
    <property type="match status" value="1"/>
</dbReference>
<reference evidence="5 6" key="1">
    <citation type="journal article" date="2024" name="Commun. Biol.">
        <title>Comparative genomic analysis of thermophilic fungi reveals convergent evolutionary adaptations and gene losses.</title>
        <authorList>
            <person name="Steindorff A.S."/>
            <person name="Aguilar-Pontes M.V."/>
            <person name="Robinson A.J."/>
            <person name="Andreopoulos B."/>
            <person name="LaButti K."/>
            <person name="Kuo A."/>
            <person name="Mondo S."/>
            <person name="Riley R."/>
            <person name="Otillar R."/>
            <person name="Haridas S."/>
            <person name="Lipzen A."/>
            <person name="Grimwood J."/>
            <person name="Schmutz J."/>
            <person name="Clum A."/>
            <person name="Reid I.D."/>
            <person name="Moisan M.C."/>
            <person name="Butler G."/>
            <person name="Nguyen T.T.M."/>
            <person name="Dewar K."/>
            <person name="Conant G."/>
            <person name="Drula E."/>
            <person name="Henrissat B."/>
            <person name="Hansel C."/>
            <person name="Singer S."/>
            <person name="Hutchinson M.I."/>
            <person name="de Vries R.P."/>
            <person name="Natvig D.O."/>
            <person name="Powell A.J."/>
            <person name="Tsang A."/>
            <person name="Grigoriev I.V."/>
        </authorList>
    </citation>
    <scope>NUCLEOTIDE SEQUENCE [LARGE SCALE GENOMIC DNA]</scope>
    <source>
        <strain evidence="5 6">CBS 494.80</strain>
    </source>
</reference>
<name>A0ABR4C3L8_9HELO</name>
<organism evidence="5 6">
    <name type="scientific">Oculimacula yallundae</name>
    <dbReference type="NCBI Taxonomy" id="86028"/>
    <lineage>
        <taxon>Eukaryota</taxon>
        <taxon>Fungi</taxon>
        <taxon>Dikarya</taxon>
        <taxon>Ascomycota</taxon>
        <taxon>Pezizomycotina</taxon>
        <taxon>Leotiomycetes</taxon>
        <taxon>Helotiales</taxon>
        <taxon>Ploettnerulaceae</taxon>
        <taxon>Oculimacula</taxon>
    </lineage>
</organism>
<sequence length="591" mass="64082">MVRLSVGLWANLSFLFARHGSAFSFGTGYSNKFGIPGINATYDYVIIGGGTAGLALTYRLAENQNFIVAVVEAGGFYEQENGNLTLVPGHYKPNIRGPLTNWNFSTKPQPQLENSTVVYARGKTLGGSSALNAMLYQRGTNGSYKAWADAVGDQSYEFDQFLPHFRISANYTPPNTMTRASNYSVPSSSNEAFNSSGGPLHVSFPNTAAPFSSWGQLGFREIGIPDIFDFSSGKLLGSQYCPLTMRPDDQTRSSSESSFLQASVARNGSYPNLAVYIHTLGEKIVFDSNKTATGALVSSNGLSYLLNATKEVIVSAGAFQSPQLLMVSGIGPKEELAKHNITCIADRPGVGQDMWDHVFFPVTYVIKLATTSSLEDPITAAHYLAWEKIPAKYQSKLTANAKTDLAKFPSDWPDLEYVVLNFNQGDELPANINYGTLLPAIITPLSRGSISLSSASMNDAPIINVGWLTNQTDLETAVVGIERAREWFATDALKQVIIGEEVVPGKNVTTDAEIMEFAKKNVRTVYHASCTCKMGKLSDPMAVTDYRARVIGVQNLRVVDASTFPLLVPGHPQSTVYALAEKIAHHILTGT</sequence>
<dbReference type="Gene3D" id="3.30.560.10">
    <property type="entry name" value="Glucose Oxidase, domain 3"/>
    <property type="match status" value="1"/>
</dbReference>
<evidence type="ECO:0000313" key="6">
    <source>
        <dbReference type="Proteomes" id="UP001595075"/>
    </source>
</evidence>
<dbReference type="EMBL" id="JAZHXI010000013">
    <property type="protein sequence ID" value="KAL2064526.1"/>
    <property type="molecule type" value="Genomic_DNA"/>
</dbReference>
<keyword evidence="6" id="KW-1185">Reference proteome</keyword>
<dbReference type="PIRSF" id="PIRSF000137">
    <property type="entry name" value="Alcohol_oxidase"/>
    <property type="match status" value="1"/>
</dbReference>
<dbReference type="InterPro" id="IPR036188">
    <property type="entry name" value="FAD/NAD-bd_sf"/>
</dbReference>
<accession>A0ABR4C3L8</accession>
<dbReference type="Gene3D" id="3.50.50.60">
    <property type="entry name" value="FAD/NAD(P)-binding domain"/>
    <property type="match status" value="1"/>
</dbReference>
<evidence type="ECO:0000256" key="2">
    <source>
        <dbReference type="ARBA" id="ARBA00023180"/>
    </source>
</evidence>
<feature type="signal peptide" evidence="3">
    <location>
        <begin position="1"/>
        <end position="22"/>
    </location>
</feature>
<dbReference type="PANTHER" id="PTHR11552:SF138">
    <property type="entry name" value="DEHYDROGENASE PKFF-RELATED"/>
    <property type="match status" value="1"/>
</dbReference>
<protein>
    <recommendedName>
        <fullName evidence="4">Glucose-methanol-choline oxidoreductase N-terminal domain-containing protein</fullName>
    </recommendedName>
</protein>
<comment type="similarity">
    <text evidence="1">Belongs to the GMC oxidoreductase family.</text>
</comment>
<dbReference type="InterPro" id="IPR000172">
    <property type="entry name" value="GMC_OxRdtase_N"/>
</dbReference>
<gene>
    <name evidence="5" type="ORF">VTL71DRAFT_3663</name>
</gene>